<sequence>MINKLKDNFNMIAIDLKRRQNDLGRYISIKKQYNSSVDLENNLEFQKTYKTFYVMNATGLTDKYFKKYFKLLNTRKFNSQDKLSDFLIKLDGIPTRTSNNSMQLAFATKALHTINNKLPIYDKHIANFFQLAQIPNDTKNNLSDRIIFRQSIYNELVDKFNCLLSGKEIADLIKEAQDFFADIKDINEISDTKMLDFIIWTYGSIK</sequence>
<dbReference type="AlphaFoldDB" id="A0A2H0V0K5"/>
<dbReference type="EMBL" id="PFAT01000016">
    <property type="protein sequence ID" value="PIR92592.1"/>
    <property type="molecule type" value="Genomic_DNA"/>
</dbReference>
<name>A0A2H0V0K5_9BACT</name>
<evidence type="ECO:0000313" key="2">
    <source>
        <dbReference type="Proteomes" id="UP000228510"/>
    </source>
</evidence>
<dbReference type="Proteomes" id="UP000228510">
    <property type="component" value="Unassembled WGS sequence"/>
</dbReference>
<accession>A0A2H0V0K5</accession>
<reference evidence="2" key="1">
    <citation type="submission" date="2017-09" db="EMBL/GenBank/DDBJ databases">
        <title>Depth-based differentiation of microbial function through sediment-hosted aquifers and enrichment of novel symbionts in the deep terrestrial subsurface.</title>
        <authorList>
            <person name="Probst A.J."/>
            <person name="Ladd B."/>
            <person name="Jarett J.K."/>
            <person name="Geller-Mcgrath D.E."/>
            <person name="Sieber C.M.K."/>
            <person name="Emerson J.B."/>
            <person name="Anantharaman K."/>
            <person name="Thomas B.C."/>
            <person name="Malmstrom R."/>
            <person name="Stieglmeier M."/>
            <person name="Klingl A."/>
            <person name="Woyke T."/>
            <person name="Ryan C.M."/>
            <person name="Banfield J.F."/>
        </authorList>
    </citation>
    <scope>NUCLEOTIDE SEQUENCE [LARGE SCALE GENOMIC DNA]</scope>
</reference>
<gene>
    <name evidence="1" type="ORF">COU01_00925</name>
</gene>
<evidence type="ECO:0000313" key="1">
    <source>
        <dbReference type="EMBL" id="PIR92592.1"/>
    </source>
</evidence>
<proteinExistence type="predicted"/>
<protein>
    <submittedName>
        <fullName evidence="1">Uncharacterized protein</fullName>
    </submittedName>
</protein>
<comment type="caution">
    <text evidence="1">The sequence shown here is derived from an EMBL/GenBank/DDBJ whole genome shotgun (WGS) entry which is preliminary data.</text>
</comment>
<organism evidence="1 2">
    <name type="scientific">Candidatus Falkowbacteria bacterium CG10_big_fil_rev_8_21_14_0_10_44_15</name>
    <dbReference type="NCBI Taxonomy" id="1974569"/>
    <lineage>
        <taxon>Bacteria</taxon>
        <taxon>Candidatus Falkowiibacteriota</taxon>
    </lineage>
</organism>